<dbReference type="GO" id="GO:0005829">
    <property type="term" value="C:cytosol"/>
    <property type="evidence" value="ECO:0007669"/>
    <property type="project" value="Ensembl"/>
</dbReference>
<dbReference type="PANTHER" id="PTHR14907:SF3">
    <property type="entry name" value="SUPPRESSOR APC DOMAIN-CONTAINING PROTEIN 2"/>
    <property type="match status" value="1"/>
</dbReference>
<organism evidence="3 4">
    <name type="scientific">Peromyscus maniculatus bairdii</name>
    <name type="common">Prairie deer mouse</name>
    <dbReference type="NCBI Taxonomy" id="230844"/>
    <lineage>
        <taxon>Eukaryota</taxon>
        <taxon>Metazoa</taxon>
        <taxon>Chordata</taxon>
        <taxon>Craniata</taxon>
        <taxon>Vertebrata</taxon>
        <taxon>Euteleostomi</taxon>
        <taxon>Mammalia</taxon>
        <taxon>Eutheria</taxon>
        <taxon>Euarchontoglires</taxon>
        <taxon>Glires</taxon>
        <taxon>Rodentia</taxon>
        <taxon>Myomorpha</taxon>
        <taxon>Muroidea</taxon>
        <taxon>Cricetidae</taxon>
        <taxon>Neotominae</taxon>
        <taxon>Peromyscus</taxon>
    </lineage>
</organism>
<dbReference type="Pfam" id="PF25825">
    <property type="entry name" value="SAPC2_N"/>
    <property type="match status" value="1"/>
</dbReference>
<feature type="compositionally biased region" description="Basic and acidic residues" evidence="1">
    <location>
        <begin position="128"/>
        <end position="138"/>
    </location>
</feature>
<feature type="region of interest" description="Disordered" evidence="1">
    <location>
        <begin position="123"/>
        <end position="218"/>
    </location>
</feature>
<dbReference type="GO" id="GO:0090175">
    <property type="term" value="P:regulation of establishment of planar polarity"/>
    <property type="evidence" value="ECO:0007669"/>
    <property type="project" value="Ensembl"/>
</dbReference>
<reference evidence="3" key="2">
    <citation type="submission" date="2025-08" db="UniProtKB">
        <authorList>
            <consortium name="Ensembl"/>
        </authorList>
    </citation>
    <scope>IDENTIFICATION</scope>
</reference>
<evidence type="ECO:0000313" key="4">
    <source>
        <dbReference type="Proteomes" id="UP000694547"/>
    </source>
</evidence>
<dbReference type="PANTHER" id="PTHR14907">
    <property type="entry name" value="FI14130P"/>
    <property type="match status" value="1"/>
</dbReference>
<reference evidence="3 4" key="1">
    <citation type="submission" date="2018-10" db="EMBL/GenBank/DDBJ databases">
        <title>Improved assembly of the deer mouse Peromyscus maniculatus genome.</title>
        <authorList>
            <person name="Lassance J.-M."/>
            <person name="Hoekstra H.E."/>
        </authorList>
    </citation>
    <scope>NUCLEOTIDE SEQUENCE [LARGE SCALE GENOMIC DNA]</scope>
</reference>
<dbReference type="GO" id="GO:1904777">
    <property type="term" value="P:negative regulation of protein localization to cell cortex"/>
    <property type="evidence" value="ECO:0007669"/>
    <property type="project" value="Ensembl"/>
</dbReference>
<gene>
    <name evidence="3" type="primary">Sapcd2</name>
</gene>
<feature type="compositionally biased region" description="Pro residues" evidence="1">
    <location>
        <begin position="139"/>
        <end position="148"/>
    </location>
</feature>
<evidence type="ECO:0000259" key="2">
    <source>
        <dbReference type="Pfam" id="PF25825"/>
    </source>
</evidence>
<protein>
    <submittedName>
        <fullName evidence="3">Suppressor APC domain containing 2</fullName>
    </submittedName>
</protein>
<accession>A0A8C8TGY9</accession>
<sequence length="442" mass="47939">MAVAAMAESGRLPHAAPAPSTEGLPRAFLQSLRTLFDILDDRQRGYVHLREIESRWQGADARELPCGVLEGLRQVAPANGYLTFERFVAGLRTSLLNANGRPRDQARVAARSGDQPLLQQRLMFVPADEPRTVLEKKPLPPSARPAPAGPSSTSRNPELPCVPAEAAPSPEEPKRPPNKALERSPSADAGAAACKTLDTGKGEARQTPRARGERRRHTITNGVDCGLLKQMKELEQEQEVLLQGLEMMARGREWYQQQLQRVRDRQRRLSQSRAGADFGTAGSPLPLGRLLPKVQEVARCLGELLTAACSGRVSALEPPWHPLPLLWMLCLLCTPTGSALVFLGSHLSLNTSLAAADHSHAERTEPASHSGEVWEGGAGAGCPASPDHLTARPPARPPAQEVTDKSERITQLEQEKSALIKQLFEARALSQQDAGPLDSTFI</sequence>
<dbReference type="GO" id="GO:0008284">
    <property type="term" value="P:positive regulation of cell population proliferation"/>
    <property type="evidence" value="ECO:0007669"/>
    <property type="project" value="Ensembl"/>
</dbReference>
<dbReference type="GeneTree" id="ENSGT00390000008072"/>
<dbReference type="InterPro" id="IPR057953">
    <property type="entry name" value="SAPC2_N"/>
</dbReference>
<evidence type="ECO:0000256" key="1">
    <source>
        <dbReference type="SAM" id="MobiDB-lite"/>
    </source>
</evidence>
<name>A0A8C8TGY9_PERMB</name>
<dbReference type="Proteomes" id="UP000694547">
    <property type="component" value="Chromosome 4"/>
</dbReference>
<dbReference type="Pfam" id="PF11414">
    <property type="entry name" value="Suppressor_APC"/>
    <property type="match status" value="1"/>
</dbReference>
<dbReference type="AlphaFoldDB" id="A0A8C8TGY9"/>
<proteinExistence type="predicted"/>
<dbReference type="GO" id="GO:0098725">
    <property type="term" value="P:symmetric cell division"/>
    <property type="evidence" value="ECO:0007669"/>
    <property type="project" value="Ensembl"/>
</dbReference>
<dbReference type="Ensembl" id="ENSPEMT00000012823.2">
    <property type="protein sequence ID" value="ENSPEMP00000008661.2"/>
    <property type="gene ID" value="ENSPEMG00000010207.2"/>
</dbReference>
<dbReference type="InterPro" id="IPR026828">
    <property type="entry name" value="SAPC2_1/2"/>
</dbReference>
<evidence type="ECO:0000313" key="3">
    <source>
        <dbReference type="Ensembl" id="ENSPEMP00000008661.2"/>
    </source>
</evidence>
<dbReference type="GO" id="GO:0005730">
    <property type="term" value="C:nucleolus"/>
    <property type="evidence" value="ECO:0007669"/>
    <property type="project" value="Ensembl"/>
</dbReference>
<dbReference type="GO" id="GO:0045179">
    <property type="term" value="C:apical cortex"/>
    <property type="evidence" value="ECO:0007669"/>
    <property type="project" value="Ensembl"/>
</dbReference>
<dbReference type="GO" id="GO:0043296">
    <property type="term" value="C:apical junction complex"/>
    <property type="evidence" value="ECO:0007669"/>
    <property type="project" value="Ensembl"/>
</dbReference>
<dbReference type="GO" id="GO:0000132">
    <property type="term" value="P:establishment of mitotic spindle orientation"/>
    <property type="evidence" value="ECO:0007669"/>
    <property type="project" value="Ensembl"/>
</dbReference>
<dbReference type="GO" id="GO:0005654">
    <property type="term" value="C:nucleoplasm"/>
    <property type="evidence" value="ECO:0007669"/>
    <property type="project" value="Ensembl"/>
</dbReference>
<feature type="region of interest" description="Disordered" evidence="1">
    <location>
        <begin position="360"/>
        <end position="410"/>
    </location>
</feature>
<keyword evidence="4" id="KW-1185">Reference proteome</keyword>
<reference evidence="3" key="3">
    <citation type="submission" date="2025-09" db="UniProtKB">
        <authorList>
            <consortium name="Ensembl"/>
        </authorList>
    </citation>
    <scope>IDENTIFICATION</scope>
</reference>
<feature type="domain" description="Suppressor APC" evidence="2">
    <location>
        <begin position="23"/>
        <end position="98"/>
    </location>
</feature>